<keyword evidence="6 10" id="KW-0067">ATP-binding</keyword>
<dbReference type="PANTHER" id="PTHR11956">
    <property type="entry name" value="ARGINYL-TRNA SYNTHETASE"/>
    <property type="match status" value="1"/>
</dbReference>
<feature type="short sequence motif" description="'HIGH' region" evidence="10">
    <location>
        <begin position="132"/>
        <end position="142"/>
    </location>
</feature>
<accession>A0AAJ0U3W6</accession>
<dbReference type="InterPro" id="IPR001278">
    <property type="entry name" value="Arg-tRNA-ligase"/>
</dbReference>
<evidence type="ECO:0000256" key="11">
    <source>
        <dbReference type="RuleBase" id="RU363038"/>
    </source>
</evidence>
<dbReference type="GO" id="GO:0005524">
    <property type="term" value="F:ATP binding"/>
    <property type="evidence" value="ECO:0007669"/>
    <property type="project" value="UniProtKB-UniRule"/>
</dbReference>
<feature type="domain" description="Arginyl tRNA synthetase N-terminal" evidence="13">
    <location>
        <begin position="3"/>
        <end position="95"/>
    </location>
</feature>
<dbReference type="InterPro" id="IPR005148">
    <property type="entry name" value="Arg-tRNA-synth_N"/>
</dbReference>
<comment type="catalytic activity">
    <reaction evidence="9 10">
        <text>tRNA(Arg) + L-arginine + ATP = L-arginyl-tRNA(Arg) + AMP + diphosphate</text>
        <dbReference type="Rhea" id="RHEA:20301"/>
        <dbReference type="Rhea" id="RHEA-COMP:9658"/>
        <dbReference type="Rhea" id="RHEA-COMP:9673"/>
        <dbReference type="ChEBI" id="CHEBI:30616"/>
        <dbReference type="ChEBI" id="CHEBI:32682"/>
        <dbReference type="ChEBI" id="CHEBI:33019"/>
        <dbReference type="ChEBI" id="CHEBI:78442"/>
        <dbReference type="ChEBI" id="CHEBI:78513"/>
        <dbReference type="ChEBI" id="CHEBI:456215"/>
        <dbReference type="EC" id="6.1.1.19"/>
    </reaction>
</comment>
<keyword evidence="5 10" id="KW-0547">Nucleotide-binding</keyword>
<dbReference type="PROSITE" id="PS00178">
    <property type="entry name" value="AA_TRNA_LIGASE_I"/>
    <property type="match status" value="1"/>
</dbReference>
<dbReference type="SUPFAM" id="SSF55190">
    <property type="entry name" value="Arginyl-tRNA synthetase (ArgRS), N-terminal 'additional' domain"/>
    <property type="match status" value="1"/>
</dbReference>
<dbReference type="AlphaFoldDB" id="A0AAJ0U3W6"/>
<sequence>MKQQIQGLVQDALEQLVAQGALTLEAFQGQLPTPQIERTRDETHGDFATNVAMVLAKRAGMRPRDLAERIAAALPSSRAVARIEIAGPGFINFHLAADAYHAQLAEISVQGPDYGRSRLGAGKRVQVEFVSANPTGPLHVGHGRGAAYGAVVADLLTAVGFDVHREYYVNDAGRQMDILCASVWLRYLELCGEDLAFPSNGYKGDYVWDIAASLHREHGDAYRAEAGQVFAGLPPDEIDGEPNGDKEAHIDGLIENAKRLLGDNRYRFVFELGLNTILDDIRQDLAEFGASYQEWYSERTLTESGAVNRAIERLREGGHVYEQAGALWFRSSAFGDEKDRVLVRDNGQTTYFASDIAYHMDKLERGFERVIDIWGADHHGYVPRVKAALKALGDEAERLDVLLVQFAVLYRGGEKVQMSTRSGEFVTLRQLRKEVGRDAARFFYVMRRCEQHMDFDLDLAKSQSADNPVYYCQYAHARIESVLRQAAERGIPVEPSSGTKHLERLETEHELALLKTLSRYPEVVEAAALSHEPHLLTHYLRELANELHTYYNAHQFLVDDGTLRDARIKLILGVRQVLRNGLGLIGVSAPAQM</sequence>
<dbReference type="PANTHER" id="PTHR11956:SF5">
    <property type="entry name" value="ARGININE--TRNA LIGASE, CYTOPLASMIC"/>
    <property type="match status" value="1"/>
</dbReference>
<name>A0AAJ0U3W6_9GAMM</name>
<evidence type="ECO:0000313" key="14">
    <source>
        <dbReference type="EMBL" id="MBK1704804.1"/>
    </source>
</evidence>
<evidence type="ECO:0000313" key="15">
    <source>
        <dbReference type="Proteomes" id="UP001296776"/>
    </source>
</evidence>
<evidence type="ECO:0000256" key="6">
    <source>
        <dbReference type="ARBA" id="ARBA00022840"/>
    </source>
</evidence>
<evidence type="ECO:0000256" key="8">
    <source>
        <dbReference type="ARBA" id="ARBA00023146"/>
    </source>
</evidence>
<dbReference type="HAMAP" id="MF_00123">
    <property type="entry name" value="Arg_tRNA_synth"/>
    <property type="match status" value="1"/>
</dbReference>
<dbReference type="FunFam" id="3.30.1360.70:FF:000003">
    <property type="entry name" value="Arginine--tRNA ligase"/>
    <property type="match status" value="1"/>
</dbReference>
<evidence type="ECO:0000256" key="2">
    <source>
        <dbReference type="ARBA" id="ARBA00005594"/>
    </source>
</evidence>
<evidence type="ECO:0000256" key="10">
    <source>
        <dbReference type="HAMAP-Rule" id="MF_00123"/>
    </source>
</evidence>
<comment type="caution">
    <text evidence="14">The sequence shown here is derived from an EMBL/GenBank/DDBJ whole genome shotgun (WGS) entry which is preliminary data.</text>
</comment>
<feature type="domain" description="DALR anticodon binding" evidence="12">
    <location>
        <begin position="472"/>
        <end position="593"/>
    </location>
</feature>
<keyword evidence="4 10" id="KW-0436">Ligase</keyword>
<dbReference type="InterPro" id="IPR035684">
    <property type="entry name" value="ArgRS_core"/>
</dbReference>
<evidence type="ECO:0000256" key="5">
    <source>
        <dbReference type="ARBA" id="ARBA00022741"/>
    </source>
</evidence>
<dbReference type="FunFam" id="1.10.730.10:FF:000008">
    <property type="entry name" value="Arginine--tRNA ligase"/>
    <property type="match status" value="1"/>
</dbReference>
<proteinExistence type="inferred from homology"/>
<dbReference type="InterPro" id="IPR001412">
    <property type="entry name" value="aa-tRNA-synth_I_CS"/>
</dbReference>
<dbReference type="InterPro" id="IPR036695">
    <property type="entry name" value="Arg-tRNA-synth_N_sf"/>
</dbReference>
<gene>
    <name evidence="10" type="primary">argS</name>
    <name evidence="14" type="ORF">CKO40_09700</name>
</gene>
<evidence type="ECO:0000256" key="3">
    <source>
        <dbReference type="ARBA" id="ARBA00022490"/>
    </source>
</evidence>
<dbReference type="GO" id="GO:0006420">
    <property type="term" value="P:arginyl-tRNA aminoacylation"/>
    <property type="evidence" value="ECO:0007669"/>
    <property type="project" value="UniProtKB-UniRule"/>
</dbReference>
<dbReference type="Gene3D" id="3.30.1360.70">
    <property type="entry name" value="Arginyl tRNA synthetase N-terminal domain"/>
    <property type="match status" value="1"/>
</dbReference>
<reference evidence="14" key="1">
    <citation type="submission" date="2017-08" db="EMBL/GenBank/DDBJ databases">
        <authorList>
            <person name="Imhoff J.F."/>
            <person name="Rahn T."/>
            <person name="Kuenzel S."/>
            <person name="Neulinger S.C."/>
        </authorList>
    </citation>
    <scope>NUCLEOTIDE SEQUENCE</scope>
    <source>
        <strain evidence="14">DSM 11080</strain>
    </source>
</reference>
<dbReference type="SMART" id="SM00836">
    <property type="entry name" value="DALR_1"/>
    <property type="match status" value="1"/>
</dbReference>
<organism evidence="14 15">
    <name type="scientific">Halochromatium glycolicum</name>
    <dbReference type="NCBI Taxonomy" id="85075"/>
    <lineage>
        <taxon>Bacteria</taxon>
        <taxon>Pseudomonadati</taxon>
        <taxon>Pseudomonadota</taxon>
        <taxon>Gammaproteobacteria</taxon>
        <taxon>Chromatiales</taxon>
        <taxon>Chromatiaceae</taxon>
        <taxon>Halochromatium</taxon>
    </lineage>
</organism>
<dbReference type="Proteomes" id="UP001296776">
    <property type="component" value="Unassembled WGS sequence"/>
</dbReference>
<dbReference type="InterPro" id="IPR014729">
    <property type="entry name" value="Rossmann-like_a/b/a_fold"/>
</dbReference>
<comment type="subcellular location">
    <subcellularLocation>
        <location evidence="1 10">Cytoplasm</location>
    </subcellularLocation>
</comment>
<dbReference type="InterPro" id="IPR008909">
    <property type="entry name" value="DALR_anticod-bd"/>
</dbReference>
<dbReference type="RefSeq" id="WP_200346011.1">
    <property type="nucleotide sequence ID" value="NZ_NRSJ01000014.1"/>
</dbReference>
<keyword evidence="15" id="KW-1185">Reference proteome</keyword>
<dbReference type="SUPFAM" id="SSF52374">
    <property type="entry name" value="Nucleotidylyl transferase"/>
    <property type="match status" value="1"/>
</dbReference>
<dbReference type="EC" id="6.1.1.19" evidence="10"/>
<dbReference type="SMART" id="SM01016">
    <property type="entry name" value="Arg_tRNA_synt_N"/>
    <property type="match status" value="1"/>
</dbReference>
<evidence type="ECO:0000259" key="13">
    <source>
        <dbReference type="SMART" id="SM01016"/>
    </source>
</evidence>
<reference evidence="14" key="2">
    <citation type="journal article" date="2020" name="Microorganisms">
        <title>Osmotic Adaptation and Compatible Solute Biosynthesis of Phototrophic Bacteria as Revealed from Genome Analyses.</title>
        <authorList>
            <person name="Imhoff J.F."/>
            <person name="Rahn T."/>
            <person name="Kunzel S."/>
            <person name="Keller A."/>
            <person name="Neulinger S.C."/>
        </authorList>
    </citation>
    <scope>NUCLEOTIDE SEQUENCE</scope>
    <source>
        <strain evidence="14">DSM 11080</strain>
    </source>
</reference>
<dbReference type="Pfam" id="PF05746">
    <property type="entry name" value="DALR_1"/>
    <property type="match status" value="1"/>
</dbReference>
<evidence type="ECO:0000256" key="4">
    <source>
        <dbReference type="ARBA" id="ARBA00022598"/>
    </source>
</evidence>
<evidence type="ECO:0000256" key="7">
    <source>
        <dbReference type="ARBA" id="ARBA00022917"/>
    </source>
</evidence>
<keyword evidence="7 10" id="KW-0648">Protein biosynthesis</keyword>
<comment type="similarity">
    <text evidence="2 10 11">Belongs to the class-I aminoacyl-tRNA synthetase family.</text>
</comment>
<dbReference type="Pfam" id="PF03485">
    <property type="entry name" value="Arg_tRNA_synt_N"/>
    <property type="match status" value="1"/>
</dbReference>
<dbReference type="Gene3D" id="1.10.730.10">
    <property type="entry name" value="Isoleucyl-tRNA Synthetase, Domain 1"/>
    <property type="match status" value="1"/>
</dbReference>
<dbReference type="Pfam" id="PF00750">
    <property type="entry name" value="tRNA-synt_1d"/>
    <property type="match status" value="2"/>
</dbReference>
<evidence type="ECO:0000256" key="9">
    <source>
        <dbReference type="ARBA" id="ARBA00049339"/>
    </source>
</evidence>
<dbReference type="CDD" id="cd00671">
    <property type="entry name" value="ArgRS_core"/>
    <property type="match status" value="1"/>
</dbReference>
<dbReference type="EMBL" id="NRSJ01000014">
    <property type="protein sequence ID" value="MBK1704804.1"/>
    <property type="molecule type" value="Genomic_DNA"/>
</dbReference>
<dbReference type="GO" id="GO:0004814">
    <property type="term" value="F:arginine-tRNA ligase activity"/>
    <property type="evidence" value="ECO:0007669"/>
    <property type="project" value="UniProtKB-UniRule"/>
</dbReference>
<dbReference type="PRINTS" id="PR01038">
    <property type="entry name" value="TRNASYNTHARG"/>
</dbReference>
<evidence type="ECO:0000256" key="1">
    <source>
        <dbReference type="ARBA" id="ARBA00004496"/>
    </source>
</evidence>
<protein>
    <recommendedName>
        <fullName evidence="10">Arginine--tRNA ligase</fullName>
        <ecNumber evidence="10">6.1.1.19</ecNumber>
    </recommendedName>
    <alternativeName>
        <fullName evidence="10">Arginyl-tRNA synthetase</fullName>
        <shortName evidence="10">ArgRS</shortName>
    </alternativeName>
</protein>
<dbReference type="NCBIfam" id="TIGR00456">
    <property type="entry name" value="argS"/>
    <property type="match status" value="1"/>
</dbReference>
<dbReference type="SUPFAM" id="SSF47323">
    <property type="entry name" value="Anticodon-binding domain of a subclass of class I aminoacyl-tRNA synthetases"/>
    <property type="match status" value="1"/>
</dbReference>
<dbReference type="InterPro" id="IPR009080">
    <property type="entry name" value="tRNAsynth_Ia_anticodon-bd"/>
</dbReference>
<dbReference type="GO" id="GO:0005737">
    <property type="term" value="C:cytoplasm"/>
    <property type="evidence" value="ECO:0007669"/>
    <property type="project" value="UniProtKB-SubCell"/>
</dbReference>
<keyword evidence="3 10" id="KW-0963">Cytoplasm</keyword>
<evidence type="ECO:0000259" key="12">
    <source>
        <dbReference type="SMART" id="SM00836"/>
    </source>
</evidence>
<keyword evidence="8 10" id="KW-0030">Aminoacyl-tRNA synthetase</keyword>
<dbReference type="Gene3D" id="3.40.50.620">
    <property type="entry name" value="HUPs"/>
    <property type="match status" value="1"/>
</dbReference>
<comment type="subunit">
    <text evidence="10">Monomer.</text>
</comment>